<keyword evidence="4" id="KW-1185">Reference proteome</keyword>
<dbReference type="PANTHER" id="PTHR32440:SF11">
    <property type="entry name" value="METALLOPHOSPHOESTERASE DOMAIN-CONTAINING PROTEIN"/>
    <property type="match status" value="1"/>
</dbReference>
<feature type="chain" id="PRO_5045863414" description="Calcineurin-like phosphoesterase domain-containing protein" evidence="1">
    <location>
        <begin position="22"/>
        <end position="376"/>
    </location>
</feature>
<dbReference type="PANTHER" id="PTHR32440">
    <property type="entry name" value="PHOSPHATASE DCR2-RELATED-RELATED"/>
    <property type="match status" value="1"/>
</dbReference>
<dbReference type="Proteomes" id="UP001642487">
    <property type="component" value="Chromosome 5"/>
</dbReference>
<dbReference type="InterPro" id="IPR029052">
    <property type="entry name" value="Metallo-depent_PP-like"/>
</dbReference>
<feature type="domain" description="Calcineurin-like phosphoesterase" evidence="2">
    <location>
        <begin position="38"/>
        <end position="266"/>
    </location>
</feature>
<proteinExistence type="predicted"/>
<dbReference type="CDD" id="cd07383">
    <property type="entry name" value="MPP_Dcr2"/>
    <property type="match status" value="1"/>
</dbReference>
<dbReference type="Gene3D" id="3.60.21.10">
    <property type="match status" value="1"/>
</dbReference>
<accession>A0ABP0YQC3</accession>
<dbReference type="Pfam" id="PF00149">
    <property type="entry name" value="Metallophos"/>
    <property type="match status" value="1"/>
</dbReference>
<evidence type="ECO:0000259" key="2">
    <source>
        <dbReference type="Pfam" id="PF00149"/>
    </source>
</evidence>
<evidence type="ECO:0000313" key="3">
    <source>
        <dbReference type="EMBL" id="CAK9322724.1"/>
    </source>
</evidence>
<sequence length="376" mass="41776">MANGITIFLSFFTCTIMCLTASAPGSVLRFRSGSPSFNIALFADLHFGEDAWTDWGPLQDANSSRLMSIVLHHENPDLVVYLGDVITANNIPTANASLYWDQATSPTKARGIPWASVFGNHDDAPFSWPIDWFSSTGIPTRRCRDDVSLCSGSEEEEEEEEEEECEFRGTQRLELMKNEVENSKLSQSRNGPKNLWPSVSNYYIQISPFLQDFEPPVMILYFLDSGGGSYPQVISSAQVEWFQQTAQQLNPHFRVPEIVFWHIPSEAYEEVAPSNSIEKPCVGSINKEKVAAQQAEFGIMSLLEQRPSVKDTTMDWIGAALTRLKTNFGYALQGIVGMVAMATGQEELGSSTSHTNLSLSNLGLGWRMAIYIVKSS</sequence>
<protein>
    <recommendedName>
        <fullName evidence="2">Calcineurin-like phosphoesterase domain-containing protein</fullName>
    </recommendedName>
</protein>
<gene>
    <name evidence="3" type="ORF">CITCOLO1_LOCUS14883</name>
</gene>
<dbReference type="SUPFAM" id="SSF56300">
    <property type="entry name" value="Metallo-dependent phosphatases"/>
    <property type="match status" value="1"/>
</dbReference>
<evidence type="ECO:0000256" key="1">
    <source>
        <dbReference type="SAM" id="SignalP"/>
    </source>
</evidence>
<name>A0ABP0YQC3_9ROSI</name>
<organism evidence="3 4">
    <name type="scientific">Citrullus colocynthis</name>
    <name type="common">colocynth</name>
    <dbReference type="NCBI Taxonomy" id="252529"/>
    <lineage>
        <taxon>Eukaryota</taxon>
        <taxon>Viridiplantae</taxon>
        <taxon>Streptophyta</taxon>
        <taxon>Embryophyta</taxon>
        <taxon>Tracheophyta</taxon>
        <taxon>Spermatophyta</taxon>
        <taxon>Magnoliopsida</taxon>
        <taxon>eudicotyledons</taxon>
        <taxon>Gunneridae</taxon>
        <taxon>Pentapetalae</taxon>
        <taxon>rosids</taxon>
        <taxon>fabids</taxon>
        <taxon>Cucurbitales</taxon>
        <taxon>Cucurbitaceae</taxon>
        <taxon>Benincaseae</taxon>
        <taxon>Citrullus</taxon>
    </lineage>
</organism>
<dbReference type="InterPro" id="IPR004843">
    <property type="entry name" value="Calcineurin-like_PHP"/>
</dbReference>
<reference evidence="3 4" key="1">
    <citation type="submission" date="2024-03" db="EMBL/GenBank/DDBJ databases">
        <authorList>
            <person name="Gkanogiannis A."/>
            <person name="Becerra Lopez-Lavalle L."/>
        </authorList>
    </citation>
    <scope>NUCLEOTIDE SEQUENCE [LARGE SCALE GENOMIC DNA]</scope>
</reference>
<evidence type="ECO:0000313" key="4">
    <source>
        <dbReference type="Proteomes" id="UP001642487"/>
    </source>
</evidence>
<keyword evidence="1" id="KW-0732">Signal</keyword>
<dbReference type="EMBL" id="OZ021739">
    <property type="protein sequence ID" value="CAK9322724.1"/>
    <property type="molecule type" value="Genomic_DNA"/>
</dbReference>
<feature type="signal peptide" evidence="1">
    <location>
        <begin position="1"/>
        <end position="21"/>
    </location>
</feature>